<dbReference type="InterPro" id="IPR029063">
    <property type="entry name" value="SAM-dependent_MTases_sf"/>
</dbReference>
<name>A0A7S3MUJ7_9SPIT</name>
<evidence type="ECO:0000313" key="2">
    <source>
        <dbReference type="EMBL" id="CAE0324997.1"/>
    </source>
</evidence>
<organism evidence="2">
    <name type="scientific">Strombidium inclinatum</name>
    <dbReference type="NCBI Taxonomy" id="197538"/>
    <lineage>
        <taxon>Eukaryota</taxon>
        <taxon>Sar</taxon>
        <taxon>Alveolata</taxon>
        <taxon>Ciliophora</taxon>
        <taxon>Intramacronucleata</taxon>
        <taxon>Spirotrichea</taxon>
        <taxon>Oligotrichia</taxon>
        <taxon>Strombidiidae</taxon>
        <taxon>Strombidium</taxon>
    </lineage>
</organism>
<evidence type="ECO:0000259" key="1">
    <source>
        <dbReference type="Pfam" id="PF13649"/>
    </source>
</evidence>
<proteinExistence type="predicted"/>
<dbReference type="PANTHER" id="PTHR43591:SF110">
    <property type="entry name" value="RHODANESE DOMAIN-CONTAINING PROTEIN"/>
    <property type="match status" value="1"/>
</dbReference>
<accession>A0A7S3MUJ7</accession>
<reference evidence="2" key="1">
    <citation type="submission" date="2021-01" db="EMBL/GenBank/DDBJ databases">
        <authorList>
            <person name="Corre E."/>
            <person name="Pelletier E."/>
            <person name="Niang G."/>
            <person name="Scheremetjew M."/>
            <person name="Finn R."/>
            <person name="Kale V."/>
            <person name="Holt S."/>
            <person name="Cochrane G."/>
            <person name="Meng A."/>
            <person name="Brown T."/>
            <person name="Cohen L."/>
        </authorList>
    </citation>
    <scope>NUCLEOTIDE SEQUENCE</scope>
    <source>
        <strain evidence="2">S3</strain>
    </source>
</reference>
<feature type="domain" description="Methyltransferase" evidence="1">
    <location>
        <begin position="77"/>
        <end position="172"/>
    </location>
</feature>
<dbReference type="Gene3D" id="3.40.50.150">
    <property type="entry name" value="Vaccinia Virus protein VP39"/>
    <property type="match status" value="1"/>
</dbReference>
<dbReference type="PANTHER" id="PTHR43591">
    <property type="entry name" value="METHYLTRANSFERASE"/>
    <property type="match status" value="1"/>
</dbReference>
<dbReference type="EMBL" id="HBIH01013687">
    <property type="protein sequence ID" value="CAE0324997.1"/>
    <property type="molecule type" value="Transcribed_RNA"/>
</dbReference>
<sequence>MDKKLDFTVDNLTDQHKKEMEKHGNFSQDTIKEHYDDLCNNYEDIYLRAGFHDPKKCAELTNELFEMASKPKEEIEVLDMGCGTGLVGKYLHEMGFKKIVGLDASKGMLDECEKSKPGVHTELVELFLGKPESYPERLHNKFDFITASGILADNHLDTSVFEEMLLSLKKGGVAVFATRTEYLTKYAYGPYMKKLEEEGKWKFVKEVTFARYDQLEEVVGRFSKTEAKAFAYVKL</sequence>
<gene>
    <name evidence="2" type="ORF">SINC0208_LOCUS5620</name>
</gene>
<dbReference type="SUPFAM" id="SSF53335">
    <property type="entry name" value="S-adenosyl-L-methionine-dependent methyltransferases"/>
    <property type="match status" value="1"/>
</dbReference>
<dbReference type="AlphaFoldDB" id="A0A7S3MUJ7"/>
<protein>
    <recommendedName>
        <fullName evidence="1">Methyltransferase domain-containing protein</fullName>
    </recommendedName>
</protein>
<dbReference type="InterPro" id="IPR041698">
    <property type="entry name" value="Methyltransf_25"/>
</dbReference>
<dbReference type="Pfam" id="PF13649">
    <property type="entry name" value="Methyltransf_25"/>
    <property type="match status" value="1"/>
</dbReference>
<dbReference type="CDD" id="cd02440">
    <property type="entry name" value="AdoMet_MTases"/>
    <property type="match status" value="1"/>
</dbReference>